<gene>
    <name evidence="1" type="ORF">EJ73_02371</name>
</gene>
<name>A0A318HQ24_9BACT</name>
<dbReference type="EMBL" id="QJJX01000036">
    <property type="protein sequence ID" value="PXX19533.1"/>
    <property type="molecule type" value="Genomic_DNA"/>
</dbReference>
<dbReference type="AlphaFoldDB" id="A0A318HQ24"/>
<proteinExistence type="predicted"/>
<evidence type="ECO:0000313" key="2">
    <source>
        <dbReference type="Proteomes" id="UP000248314"/>
    </source>
</evidence>
<sequence length="140" mass="16682">MKIIKVFAPYSKYSLHDGRIQKMTFEHGNLVFHFDKIFSYDDDGEHTHKAKVIFEQVDVDDMNVLVFDSTLRDVFHGEQIDFDTYQQRYKNSEFEVIDEMTNWGQAMFQGWLRTNDVPVHCIMTLYFGGRMIYDIEDESE</sequence>
<protein>
    <submittedName>
        <fullName evidence="1">Uncharacterized protein</fullName>
    </submittedName>
</protein>
<reference evidence="1 2" key="1">
    <citation type="submission" date="2018-05" db="EMBL/GenBank/DDBJ databases">
        <title>Genomic Encyclopedia of Type Strains, Phase I: the one thousand microbial genomes (KMG-I) project.</title>
        <authorList>
            <person name="Kyrpides N."/>
        </authorList>
    </citation>
    <scope>NUCLEOTIDE SEQUENCE [LARGE SCALE GENOMIC DNA]</scope>
    <source>
        <strain evidence="1 2">DSM 15611</strain>
    </source>
</reference>
<evidence type="ECO:0000313" key="1">
    <source>
        <dbReference type="EMBL" id="PXX19533.1"/>
    </source>
</evidence>
<comment type="caution">
    <text evidence="1">The sequence shown here is derived from an EMBL/GenBank/DDBJ whole genome shotgun (WGS) entry which is preliminary data.</text>
</comment>
<organism evidence="1 2">
    <name type="scientific">Hoylesella shahii DSM 15611 = JCM 12083</name>
    <dbReference type="NCBI Taxonomy" id="1122991"/>
    <lineage>
        <taxon>Bacteria</taxon>
        <taxon>Pseudomonadati</taxon>
        <taxon>Bacteroidota</taxon>
        <taxon>Bacteroidia</taxon>
        <taxon>Bacteroidales</taxon>
        <taxon>Prevotellaceae</taxon>
        <taxon>Hoylesella</taxon>
    </lineage>
</organism>
<keyword evidence="2" id="KW-1185">Reference proteome</keyword>
<accession>A0A318HQ24</accession>
<dbReference type="RefSeq" id="WP_025815718.1">
    <property type="nucleotide sequence ID" value="NZ_BAIZ01000009.1"/>
</dbReference>
<dbReference type="OrthoDB" id="1077966at2"/>
<dbReference type="Proteomes" id="UP000248314">
    <property type="component" value="Unassembled WGS sequence"/>
</dbReference>